<sequence length="422" mass="46627">MRIWNGSYGSELLDPLIHLANQVGIEERIDQAINVNLSVNEANQWIAVPGPVIVGAGPSGLAVAACLKEKGIPSVILERSHFIASLWQLKTYDRLHLHIPKHFCQLPLMPFPESFPTYPSRAQFVRYLEAYARRFNIRPVFNSTVVSAEFDPRSELWRVHTVGSDGSLTKYVSRWLVGATGVNAEESVPGIGGMDEFKGPVIHTSSYKCGEIFQGQRVLVIGCGNSGMEVCLDLCNHNARPSMVVREGVHVLPREILGWSTFGLSSWLLKFLPVRVADRFLLCISRLMLGNTELHGLKRPKLGPLELKSLSGKTPVLDVGALARIKSGDIQIFPAVKRLTAHGAEFVDGRLESFDAIILATGYRSNLHTWLKGGRELSKGWKWERGLYSAGFSMQGLMGTSVDAQKIADDIGRCWVHGFSVL</sequence>
<dbReference type="Gene3D" id="3.50.50.60">
    <property type="entry name" value="FAD/NAD(P)-binding domain"/>
    <property type="match status" value="1"/>
</dbReference>
<evidence type="ECO:0000256" key="6">
    <source>
        <dbReference type="ARBA" id="ARBA00023002"/>
    </source>
</evidence>
<evidence type="ECO:0000256" key="8">
    <source>
        <dbReference type="ARBA" id="ARBA00047707"/>
    </source>
</evidence>
<evidence type="ECO:0000256" key="4">
    <source>
        <dbReference type="ARBA" id="ARBA00022827"/>
    </source>
</evidence>
<gene>
    <name evidence="10" type="ORF">ZIOFF_051241</name>
</gene>
<evidence type="ECO:0000256" key="1">
    <source>
        <dbReference type="ARBA" id="ARBA00001974"/>
    </source>
</evidence>
<keyword evidence="3 9" id="KW-0285">Flavoprotein</keyword>
<dbReference type="PANTHER" id="PTHR43539">
    <property type="entry name" value="FLAVIN-BINDING MONOOXYGENASE-LIKE PROTEIN (AFU_ORTHOLOGUE AFUA_4G09220)"/>
    <property type="match status" value="1"/>
</dbReference>
<dbReference type="InterPro" id="IPR036188">
    <property type="entry name" value="FAD/NAD-bd_sf"/>
</dbReference>
<evidence type="ECO:0000256" key="2">
    <source>
        <dbReference type="ARBA" id="ARBA00009183"/>
    </source>
</evidence>
<dbReference type="EMBL" id="JACMSC010000014">
    <property type="protein sequence ID" value="KAG6489959.1"/>
    <property type="molecule type" value="Genomic_DNA"/>
</dbReference>
<comment type="catalytic activity">
    <reaction evidence="8">
        <text>indole-3-pyruvate + NADPH + O2 + H(+) = (indol-3-yl)acetate + CO2 + NADP(+) + H2O</text>
        <dbReference type="Rhea" id="RHEA:34331"/>
        <dbReference type="ChEBI" id="CHEBI:15377"/>
        <dbReference type="ChEBI" id="CHEBI:15378"/>
        <dbReference type="ChEBI" id="CHEBI:15379"/>
        <dbReference type="ChEBI" id="CHEBI:16526"/>
        <dbReference type="ChEBI" id="CHEBI:17640"/>
        <dbReference type="ChEBI" id="CHEBI:30854"/>
        <dbReference type="ChEBI" id="CHEBI:57783"/>
        <dbReference type="ChEBI" id="CHEBI:58349"/>
        <dbReference type="EC" id="1.14.13.168"/>
    </reaction>
</comment>
<keyword evidence="6 9" id="KW-0560">Oxidoreductase</keyword>
<evidence type="ECO:0000256" key="7">
    <source>
        <dbReference type="ARBA" id="ARBA00023033"/>
    </source>
</evidence>
<dbReference type="GO" id="GO:0004499">
    <property type="term" value="F:N,N-dimethylaniline monooxygenase activity"/>
    <property type="evidence" value="ECO:0007669"/>
    <property type="project" value="InterPro"/>
</dbReference>
<dbReference type="GO" id="GO:0050661">
    <property type="term" value="F:NADP binding"/>
    <property type="evidence" value="ECO:0007669"/>
    <property type="project" value="InterPro"/>
</dbReference>
<keyword evidence="7 9" id="KW-0503">Monooxygenase</keyword>
<dbReference type="FunFam" id="3.50.50.60:FF:000100">
    <property type="entry name" value="Flavin-containing monooxygenase"/>
    <property type="match status" value="1"/>
</dbReference>
<keyword evidence="5" id="KW-0521">NADP</keyword>
<evidence type="ECO:0000313" key="11">
    <source>
        <dbReference type="Proteomes" id="UP000734854"/>
    </source>
</evidence>
<evidence type="ECO:0000313" key="10">
    <source>
        <dbReference type="EMBL" id="KAG6489959.1"/>
    </source>
</evidence>
<dbReference type="Proteomes" id="UP000734854">
    <property type="component" value="Unassembled WGS sequence"/>
</dbReference>
<dbReference type="Pfam" id="PF00743">
    <property type="entry name" value="FMO-like"/>
    <property type="match status" value="1"/>
</dbReference>
<dbReference type="GO" id="GO:0103075">
    <property type="term" value="F:indole-3-pyruvate monooxygenase activity"/>
    <property type="evidence" value="ECO:0007669"/>
    <property type="project" value="UniProtKB-EC"/>
</dbReference>
<keyword evidence="4 9" id="KW-0274">FAD</keyword>
<evidence type="ECO:0000256" key="5">
    <source>
        <dbReference type="ARBA" id="ARBA00022857"/>
    </source>
</evidence>
<name>A0A8J5FLQ1_ZINOF</name>
<evidence type="ECO:0000256" key="3">
    <source>
        <dbReference type="ARBA" id="ARBA00022630"/>
    </source>
</evidence>
<dbReference type="InterPro" id="IPR050982">
    <property type="entry name" value="Auxin_biosynth/cation_transpt"/>
</dbReference>
<keyword evidence="11" id="KW-1185">Reference proteome</keyword>
<dbReference type="SUPFAM" id="SSF51905">
    <property type="entry name" value="FAD/NAD(P)-binding domain"/>
    <property type="match status" value="2"/>
</dbReference>
<protein>
    <recommendedName>
        <fullName evidence="9">Flavin-containing monooxygenase</fullName>
        <ecNumber evidence="9">1.-.-.-</ecNumber>
    </recommendedName>
</protein>
<dbReference type="InterPro" id="IPR020946">
    <property type="entry name" value="Flavin_mOase-like"/>
</dbReference>
<dbReference type="PANTHER" id="PTHR43539:SF38">
    <property type="entry name" value="INDOLE-3-PYRUVATE MONOOXYGENASE YUCCA6"/>
    <property type="match status" value="1"/>
</dbReference>
<comment type="caution">
    <text evidence="10">The sequence shown here is derived from an EMBL/GenBank/DDBJ whole genome shotgun (WGS) entry which is preliminary data.</text>
</comment>
<organism evidence="10 11">
    <name type="scientific">Zingiber officinale</name>
    <name type="common">Ginger</name>
    <name type="synonym">Amomum zingiber</name>
    <dbReference type="NCBI Taxonomy" id="94328"/>
    <lineage>
        <taxon>Eukaryota</taxon>
        <taxon>Viridiplantae</taxon>
        <taxon>Streptophyta</taxon>
        <taxon>Embryophyta</taxon>
        <taxon>Tracheophyta</taxon>
        <taxon>Spermatophyta</taxon>
        <taxon>Magnoliopsida</taxon>
        <taxon>Liliopsida</taxon>
        <taxon>Zingiberales</taxon>
        <taxon>Zingiberaceae</taxon>
        <taxon>Zingiber</taxon>
    </lineage>
</organism>
<dbReference type="EC" id="1.-.-.-" evidence="9"/>
<evidence type="ECO:0000256" key="9">
    <source>
        <dbReference type="RuleBase" id="RU361177"/>
    </source>
</evidence>
<dbReference type="AlphaFoldDB" id="A0A8J5FLQ1"/>
<comment type="cofactor">
    <cofactor evidence="1 9">
        <name>FAD</name>
        <dbReference type="ChEBI" id="CHEBI:57692"/>
    </cofactor>
</comment>
<dbReference type="GO" id="GO:0050660">
    <property type="term" value="F:flavin adenine dinucleotide binding"/>
    <property type="evidence" value="ECO:0007669"/>
    <property type="project" value="InterPro"/>
</dbReference>
<dbReference type="PRINTS" id="PR00469">
    <property type="entry name" value="PNDRDTASEII"/>
</dbReference>
<reference evidence="10 11" key="1">
    <citation type="submission" date="2020-08" db="EMBL/GenBank/DDBJ databases">
        <title>Plant Genome Project.</title>
        <authorList>
            <person name="Zhang R.-G."/>
        </authorList>
    </citation>
    <scope>NUCLEOTIDE SEQUENCE [LARGE SCALE GENOMIC DNA]</scope>
    <source>
        <tissue evidence="10">Rhizome</tissue>
    </source>
</reference>
<comment type="similarity">
    <text evidence="2 9">Belongs to the FMO family.</text>
</comment>
<proteinExistence type="inferred from homology"/>
<accession>A0A8J5FLQ1</accession>
<dbReference type="GO" id="GO:0009851">
    <property type="term" value="P:auxin biosynthetic process"/>
    <property type="evidence" value="ECO:0007669"/>
    <property type="project" value="TreeGrafter"/>
</dbReference>
<dbReference type="PRINTS" id="PR00368">
    <property type="entry name" value="FADPNR"/>
</dbReference>